<comment type="caution">
    <text evidence="2">The sequence shown here is derived from an EMBL/GenBank/DDBJ whole genome shotgun (WGS) entry which is preliminary data.</text>
</comment>
<feature type="domain" description="Transposase-associated" evidence="1">
    <location>
        <begin position="9"/>
        <end position="76"/>
    </location>
</feature>
<evidence type="ECO:0000259" key="1">
    <source>
        <dbReference type="Pfam" id="PF13963"/>
    </source>
</evidence>
<dbReference type="Pfam" id="PF02992">
    <property type="entry name" value="Transposase_21"/>
    <property type="match status" value="1"/>
</dbReference>
<dbReference type="AlphaFoldDB" id="A0AAW2NT31"/>
<name>A0AAW2NT31_9LAMI</name>
<dbReference type="Pfam" id="PF13963">
    <property type="entry name" value="Transpos_assoc"/>
    <property type="match status" value="1"/>
</dbReference>
<reference evidence="2" key="2">
    <citation type="journal article" date="2024" name="Plant">
        <title>Genomic evolution and insights into agronomic trait innovations of Sesamum species.</title>
        <authorList>
            <person name="Miao H."/>
            <person name="Wang L."/>
            <person name="Qu L."/>
            <person name="Liu H."/>
            <person name="Sun Y."/>
            <person name="Le M."/>
            <person name="Wang Q."/>
            <person name="Wei S."/>
            <person name="Zheng Y."/>
            <person name="Lin W."/>
            <person name="Duan Y."/>
            <person name="Cao H."/>
            <person name="Xiong S."/>
            <person name="Wang X."/>
            <person name="Wei L."/>
            <person name="Li C."/>
            <person name="Ma Q."/>
            <person name="Ju M."/>
            <person name="Zhao R."/>
            <person name="Li G."/>
            <person name="Mu C."/>
            <person name="Tian Q."/>
            <person name="Mei H."/>
            <person name="Zhang T."/>
            <person name="Gao T."/>
            <person name="Zhang H."/>
        </authorList>
    </citation>
    <scope>NUCLEOTIDE SEQUENCE</scope>
    <source>
        <strain evidence="2">KEN8</strain>
    </source>
</reference>
<dbReference type="InterPro" id="IPR029480">
    <property type="entry name" value="Transpos_assoc"/>
</dbReference>
<protein>
    <recommendedName>
        <fullName evidence="1">Transposase-associated domain-containing protein</fullName>
    </recommendedName>
</protein>
<dbReference type="PANTHER" id="PTHR10775:SF182">
    <property type="entry name" value="TRANSPOSON, EN_SPM-LIKE, TRANSPOSASE-ASSOCIATED DOMAIN PROTEIN-RELATED"/>
    <property type="match status" value="1"/>
</dbReference>
<gene>
    <name evidence="2" type="ORF">Scaly_1651100</name>
</gene>
<proteinExistence type="predicted"/>
<dbReference type="PANTHER" id="PTHR10775">
    <property type="entry name" value="OS08G0208400 PROTEIN"/>
    <property type="match status" value="1"/>
</dbReference>
<accession>A0AAW2NT31</accession>
<dbReference type="EMBL" id="JACGWM010000010">
    <property type="protein sequence ID" value="KAL0346351.1"/>
    <property type="molecule type" value="Genomic_DNA"/>
</dbReference>
<organism evidence="2">
    <name type="scientific">Sesamum calycinum</name>
    <dbReference type="NCBI Taxonomy" id="2727403"/>
    <lineage>
        <taxon>Eukaryota</taxon>
        <taxon>Viridiplantae</taxon>
        <taxon>Streptophyta</taxon>
        <taxon>Embryophyta</taxon>
        <taxon>Tracheophyta</taxon>
        <taxon>Spermatophyta</taxon>
        <taxon>Magnoliopsida</taxon>
        <taxon>eudicotyledons</taxon>
        <taxon>Gunneridae</taxon>
        <taxon>Pentapetalae</taxon>
        <taxon>asterids</taxon>
        <taxon>lamiids</taxon>
        <taxon>Lamiales</taxon>
        <taxon>Pedaliaceae</taxon>
        <taxon>Sesamum</taxon>
    </lineage>
</organism>
<evidence type="ECO:0000313" key="2">
    <source>
        <dbReference type="EMBL" id="KAL0346351.1"/>
    </source>
</evidence>
<sequence length="389" mass="44691">MYNKNLPGRARLTPEFEDGVKNFIGWAKGQYRHMDGDKIRCPCRKCKNTKFGTPDEVSYHLCMRGFMTEYYNWTSQCGDIVQDYYEAPSVSQVSDEPTSVGHVEGNYPQWGDEQCMNLAQRMVYDATGLSYFASYHEGVPDDGTSCNQSQLGVVAELVDIKADGHISEQIYDRISQWANRILPSDHTLPGDYYSMKKLRLYSLRASAEQMSWHATHQITEGSMYHPSDAEVWKHFDRMYPDFAEEPRNVQLSLCTDGFAPHAYDRCVLGTIDRRSAVVVACGCENVRPCHGSAFMDIPVDKEKQLLDLVYRSTLLIRHNLDVMHIEKNMFDNIFNTVMDIKGKTKDNINARRDLKIICNRPELELDERRPNVMPKAVYTLGKEQKEESM</sequence>
<reference evidence="2" key="1">
    <citation type="submission" date="2020-06" db="EMBL/GenBank/DDBJ databases">
        <authorList>
            <person name="Li T."/>
            <person name="Hu X."/>
            <person name="Zhang T."/>
            <person name="Song X."/>
            <person name="Zhang H."/>
            <person name="Dai N."/>
            <person name="Sheng W."/>
            <person name="Hou X."/>
            <person name="Wei L."/>
        </authorList>
    </citation>
    <scope>NUCLEOTIDE SEQUENCE</scope>
    <source>
        <strain evidence="2">KEN8</strain>
        <tissue evidence="2">Leaf</tissue>
    </source>
</reference>
<dbReference type="InterPro" id="IPR004242">
    <property type="entry name" value="Transposase_21"/>
</dbReference>